<proteinExistence type="predicted"/>
<feature type="region of interest" description="Disordered" evidence="1">
    <location>
        <begin position="87"/>
        <end position="106"/>
    </location>
</feature>
<evidence type="ECO:0000256" key="1">
    <source>
        <dbReference type="SAM" id="MobiDB-lite"/>
    </source>
</evidence>
<evidence type="ECO:0000313" key="3">
    <source>
        <dbReference type="Proteomes" id="UP001066276"/>
    </source>
</evidence>
<comment type="caution">
    <text evidence="2">The sequence shown here is derived from an EMBL/GenBank/DDBJ whole genome shotgun (WGS) entry which is preliminary data.</text>
</comment>
<name>A0AAV7M1Y7_PLEWA</name>
<dbReference type="EMBL" id="JANPWB010000014">
    <property type="protein sequence ID" value="KAJ1097238.1"/>
    <property type="molecule type" value="Genomic_DNA"/>
</dbReference>
<dbReference type="AlphaFoldDB" id="A0AAV7M1Y7"/>
<reference evidence="2" key="1">
    <citation type="journal article" date="2022" name="bioRxiv">
        <title>Sequencing and chromosome-scale assembly of the giantPleurodeles waltlgenome.</title>
        <authorList>
            <person name="Brown T."/>
            <person name="Elewa A."/>
            <person name="Iarovenko S."/>
            <person name="Subramanian E."/>
            <person name="Araus A.J."/>
            <person name="Petzold A."/>
            <person name="Susuki M."/>
            <person name="Suzuki K.-i.T."/>
            <person name="Hayashi T."/>
            <person name="Toyoda A."/>
            <person name="Oliveira C."/>
            <person name="Osipova E."/>
            <person name="Leigh N.D."/>
            <person name="Simon A."/>
            <person name="Yun M.H."/>
        </authorList>
    </citation>
    <scope>NUCLEOTIDE SEQUENCE</scope>
    <source>
        <strain evidence="2">20211129_DDA</strain>
        <tissue evidence="2">Liver</tissue>
    </source>
</reference>
<organism evidence="2 3">
    <name type="scientific">Pleurodeles waltl</name>
    <name type="common">Iberian ribbed newt</name>
    <dbReference type="NCBI Taxonomy" id="8319"/>
    <lineage>
        <taxon>Eukaryota</taxon>
        <taxon>Metazoa</taxon>
        <taxon>Chordata</taxon>
        <taxon>Craniata</taxon>
        <taxon>Vertebrata</taxon>
        <taxon>Euteleostomi</taxon>
        <taxon>Amphibia</taxon>
        <taxon>Batrachia</taxon>
        <taxon>Caudata</taxon>
        <taxon>Salamandroidea</taxon>
        <taxon>Salamandridae</taxon>
        <taxon>Pleurodelinae</taxon>
        <taxon>Pleurodeles</taxon>
    </lineage>
</organism>
<accession>A0AAV7M1Y7</accession>
<sequence length="106" mass="11614">MMQGCWYDWYLEQDSVHDGMSRREVSLLPGVGRNVRAAVPGPRGVGAGRAGSGTRTETLLFLNILFRTRTSPPAAIAEQIIVSKDRAPTARGTKEASARSYPRRIV</sequence>
<feature type="compositionally biased region" description="Basic and acidic residues" evidence="1">
    <location>
        <begin position="87"/>
        <end position="97"/>
    </location>
</feature>
<evidence type="ECO:0000313" key="2">
    <source>
        <dbReference type="EMBL" id="KAJ1097238.1"/>
    </source>
</evidence>
<keyword evidence="3" id="KW-1185">Reference proteome</keyword>
<gene>
    <name evidence="2" type="ORF">NDU88_002363</name>
</gene>
<protein>
    <submittedName>
        <fullName evidence="2">Uncharacterized protein</fullName>
    </submittedName>
</protein>
<dbReference type="Proteomes" id="UP001066276">
    <property type="component" value="Chromosome 10"/>
</dbReference>